<dbReference type="EMBL" id="JAAAIM010000478">
    <property type="protein sequence ID" value="KAG0287584.1"/>
    <property type="molecule type" value="Genomic_DNA"/>
</dbReference>
<keyword evidence="2" id="KW-1185">Reference proteome</keyword>
<sequence>MSINILENKLGDNDVGVDLTAAGSSGQEDSRNLYRITTEHGHVKWFCFEHYKETYRHTALSSFVQSIKTSGGIYDPHLGQVTISLKSDTTSRDYSIDSSVRRQPREARPTGRPHVEYDYRIIATWQRALQFSSRSLSNTKLRSLQLSNLYLLGPRTSNLPSNFTGSRLQSFGFHGLIEDKDKLRLMNIISNCSELVELRLDSDTYTCLASANIKESIVKNLGPMTRSSTKL</sequence>
<evidence type="ECO:0000313" key="1">
    <source>
        <dbReference type="EMBL" id="KAG0287584.1"/>
    </source>
</evidence>
<gene>
    <name evidence="1" type="ORF">BGZ96_008494</name>
</gene>
<dbReference type="Proteomes" id="UP001194696">
    <property type="component" value="Unassembled WGS sequence"/>
</dbReference>
<reference evidence="1 2" key="1">
    <citation type="journal article" date="2020" name="Fungal Divers.">
        <title>Resolving the Mortierellaceae phylogeny through synthesis of multi-gene phylogenetics and phylogenomics.</title>
        <authorList>
            <person name="Vandepol N."/>
            <person name="Liber J."/>
            <person name="Desiro A."/>
            <person name="Na H."/>
            <person name="Kennedy M."/>
            <person name="Barry K."/>
            <person name="Grigoriev I.V."/>
            <person name="Miller A.N."/>
            <person name="O'Donnell K."/>
            <person name="Stajich J.E."/>
            <person name="Bonito G."/>
        </authorList>
    </citation>
    <scope>NUCLEOTIDE SEQUENCE [LARGE SCALE GENOMIC DNA]</scope>
    <source>
        <strain evidence="1 2">AD045</strain>
    </source>
</reference>
<accession>A0ABQ7JY51</accession>
<evidence type="ECO:0000313" key="2">
    <source>
        <dbReference type="Proteomes" id="UP001194696"/>
    </source>
</evidence>
<protein>
    <submittedName>
        <fullName evidence="1">Uncharacterized protein</fullName>
    </submittedName>
</protein>
<organism evidence="1 2">
    <name type="scientific">Linnemannia gamsii</name>
    <dbReference type="NCBI Taxonomy" id="64522"/>
    <lineage>
        <taxon>Eukaryota</taxon>
        <taxon>Fungi</taxon>
        <taxon>Fungi incertae sedis</taxon>
        <taxon>Mucoromycota</taxon>
        <taxon>Mortierellomycotina</taxon>
        <taxon>Mortierellomycetes</taxon>
        <taxon>Mortierellales</taxon>
        <taxon>Mortierellaceae</taxon>
        <taxon>Linnemannia</taxon>
    </lineage>
</organism>
<name>A0ABQ7JY51_9FUNG</name>
<proteinExistence type="predicted"/>
<comment type="caution">
    <text evidence="1">The sequence shown here is derived from an EMBL/GenBank/DDBJ whole genome shotgun (WGS) entry which is preliminary data.</text>
</comment>